<dbReference type="Proteomes" id="UP001374579">
    <property type="component" value="Unassembled WGS sequence"/>
</dbReference>
<dbReference type="InterPro" id="IPR002110">
    <property type="entry name" value="Ankyrin_rpt"/>
</dbReference>
<dbReference type="Pfam" id="PF12796">
    <property type="entry name" value="Ank_2"/>
    <property type="match status" value="1"/>
</dbReference>
<feature type="region of interest" description="Disordered" evidence="2">
    <location>
        <begin position="428"/>
        <end position="480"/>
    </location>
</feature>
<dbReference type="InterPro" id="IPR036770">
    <property type="entry name" value="Ankyrin_rpt-contain_sf"/>
</dbReference>
<dbReference type="PANTHER" id="PTHR16058">
    <property type="entry name" value="DOUBLE ZINC RIBBON AND ANKYRIN REPEAT-CONTAINING PROTEIN 1"/>
    <property type="match status" value="1"/>
</dbReference>
<sequence length="624" mass="68502">MTAGSVIVPTIIPLRPPMPGLHKSAIDSNTKIELRTETKDARIHYTINGTKPDPFQRFGDKCTMQYRGPFTLPAGKQTVKAMALSGDGQRESAVVTKVFEVQYVPPPAVIPMDDDVGFQDDLERERSKMRIERATNELLRSSNSAWTDVAATKEMQQSIADAKFPGSSRRRAPVGARFSESRRSGSNPRHAQIQLTNGNIVHDVRHVDHRDLPSEYTTDAIQALQNMTLNNKRDFLNFTTTTEGHYPNTNQWLPTAYPPQSFHAPPNMAYTSPQSPGFDIPLNVLQGGGARRPETKSMASQTVGLFYPSQRKIDQQEKELEDKVLFEKQMRDRRPLLTAVSPGKGYWRKQIDHICAHLKAHAQNDAEFRALIGQPKMGRLITSAVKEDGYELGLTLTFALRDGKDPFVERNVGVSGISSRKGFLSQHMDRDSLASASEDELMSEDNITSRSTMSVGGRKRSARRSKAKKNQAPKLSPLDAKLIRELGSQGEGSSTEVQQLIDEGANPSCASKSGLPALHMAAKNKHIDCIPVLVQAGANANAKGPSSIKGNTALHEAVNLGSSGLKSVDALLICGADQNIKNDRGETPYEMATKAGYENLVKRFASALGQSQLQKMIRPHSSAQ</sequence>
<feature type="compositionally biased region" description="Basic residues" evidence="2">
    <location>
        <begin position="457"/>
        <end position="471"/>
    </location>
</feature>
<evidence type="ECO:0000313" key="3">
    <source>
        <dbReference type="EMBL" id="KAK7104528.1"/>
    </source>
</evidence>
<feature type="repeat" description="ANK" evidence="1">
    <location>
        <begin position="513"/>
        <end position="545"/>
    </location>
</feature>
<gene>
    <name evidence="3" type="ORF">V1264_019228</name>
</gene>
<dbReference type="SMART" id="SM00248">
    <property type="entry name" value="ANK"/>
    <property type="match status" value="3"/>
</dbReference>
<keyword evidence="4" id="KW-1185">Reference proteome</keyword>
<evidence type="ECO:0000313" key="4">
    <source>
        <dbReference type="Proteomes" id="UP001374579"/>
    </source>
</evidence>
<dbReference type="SUPFAM" id="SSF48403">
    <property type="entry name" value="Ankyrin repeat"/>
    <property type="match status" value="1"/>
</dbReference>
<dbReference type="InterPro" id="IPR026876">
    <property type="entry name" value="Fn3_assoc_repeat"/>
</dbReference>
<feature type="region of interest" description="Disordered" evidence="2">
    <location>
        <begin position="164"/>
        <end position="191"/>
    </location>
</feature>
<reference evidence="3 4" key="1">
    <citation type="submission" date="2024-02" db="EMBL/GenBank/DDBJ databases">
        <title>Chromosome-scale genome assembly of the rough periwinkle Littorina saxatilis.</title>
        <authorList>
            <person name="De Jode A."/>
            <person name="Faria R."/>
            <person name="Formenti G."/>
            <person name="Sims Y."/>
            <person name="Smith T.P."/>
            <person name="Tracey A."/>
            <person name="Wood J.M.D."/>
            <person name="Zagrodzka Z.B."/>
            <person name="Johannesson K."/>
            <person name="Butlin R.K."/>
            <person name="Leder E.H."/>
        </authorList>
    </citation>
    <scope>NUCLEOTIDE SEQUENCE [LARGE SCALE GENOMIC DNA]</scope>
    <source>
        <strain evidence="3">Snail1</strain>
        <tissue evidence="3">Muscle</tissue>
    </source>
</reference>
<evidence type="ECO:0000256" key="1">
    <source>
        <dbReference type="PROSITE-ProRule" id="PRU00023"/>
    </source>
</evidence>
<comment type="caution">
    <text evidence="3">The sequence shown here is derived from an EMBL/GenBank/DDBJ whole genome shotgun (WGS) entry which is preliminary data.</text>
</comment>
<dbReference type="InterPro" id="IPR052481">
    <property type="entry name" value="DZAN1"/>
</dbReference>
<feature type="compositionally biased region" description="Polar residues" evidence="2">
    <location>
        <begin position="445"/>
        <end position="454"/>
    </location>
</feature>
<accession>A0AAN9BEF2</accession>
<organism evidence="3 4">
    <name type="scientific">Littorina saxatilis</name>
    <dbReference type="NCBI Taxonomy" id="31220"/>
    <lineage>
        <taxon>Eukaryota</taxon>
        <taxon>Metazoa</taxon>
        <taxon>Spiralia</taxon>
        <taxon>Lophotrochozoa</taxon>
        <taxon>Mollusca</taxon>
        <taxon>Gastropoda</taxon>
        <taxon>Caenogastropoda</taxon>
        <taxon>Littorinimorpha</taxon>
        <taxon>Littorinoidea</taxon>
        <taxon>Littorinidae</taxon>
        <taxon>Littorina</taxon>
    </lineage>
</organism>
<dbReference type="Pfam" id="PF13287">
    <property type="entry name" value="Fn3_assoc"/>
    <property type="match status" value="1"/>
</dbReference>
<proteinExistence type="predicted"/>
<evidence type="ECO:0000256" key="2">
    <source>
        <dbReference type="SAM" id="MobiDB-lite"/>
    </source>
</evidence>
<name>A0AAN9BEF2_9CAEN</name>
<dbReference type="PROSITE" id="PS50297">
    <property type="entry name" value="ANK_REP_REGION"/>
    <property type="match status" value="2"/>
</dbReference>
<keyword evidence="1" id="KW-0040">ANK repeat</keyword>
<dbReference type="PROSITE" id="PS50088">
    <property type="entry name" value="ANK_REPEAT"/>
    <property type="match status" value="2"/>
</dbReference>
<protein>
    <submittedName>
        <fullName evidence="3">Uncharacterized protein</fullName>
    </submittedName>
</protein>
<dbReference type="Gene3D" id="1.25.40.20">
    <property type="entry name" value="Ankyrin repeat-containing domain"/>
    <property type="match status" value="1"/>
</dbReference>
<dbReference type="PANTHER" id="PTHR16058:SF4">
    <property type="entry name" value="DOUBLE ZINC RIBBON AND ANKYRIN REPEAT-CONTAINING PROTEIN 1"/>
    <property type="match status" value="1"/>
</dbReference>
<feature type="repeat" description="ANK" evidence="1">
    <location>
        <begin position="549"/>
        <end position="583"/>
    </location>
</feature>
<dbReference type="AlphaFoldDB" id="A0AAN9BEF2"/>
<dbReference type="EMBL" id="JBAMIC010000008">
    <property type="protein sequence ID" value="KAK7104528.1"/>
    <property type="molecule type" value="Genomic_DNA"/>
</dbReference>